<keyword evidence="3 5" id="KW-1133">Transmembrane helix</keyword>
<name>A0A0R3PRR8_ANGCS</name>
<accession>A0A0R3PRR8</accession>
<dbReference type="PANTHER" id="PTHR12479">
    <property type="entry name" value="LYSOSOMAL-ASSOCIATED TRANSMEMBRANE PROTEIN"/>
    <property type="match status" value="1"/>
</dbReference>
<comment type="subcellular location">
    <subcellularLocation>
        <location evidence="1">Endomembrane system</location>
        <topology evidence="1">Multi-pass membrane protein</topology>
    </subcellularLocation>
</comment>
<evidence type="ECO:0000256" key="1">
    <source>
        <dbReference type="ARBA" id="ARBA00004127"/>
    </source>
</evidence>
<evidence type="ECO:0000313" key="8">
    <source>
        <dbReference type="WBParaSite" id="ACOC_0000823001-mRNA-1"/>
    </source>
</evidence>
<dbReference type="EMBL" id="UYYA01004131">
    <property type="protein sequence ID" value="VDM59816.1"/>
    <property type="molecule type" value="Genomic_DNA"/>
</dbReference>
<reference evidence="8" key="1">
    <citation type="submission" date="2017-02" db="UniProtKB">
        <authorList>
            <consortium name="WormBaseParasite"/>
        </authorList>
    </citation>
    <scope>IDENTIFICATION</scope>
</reference>
<dbReference type="GO" id="GO:0005765">
    <property type="term" value="C:lysosomal membrane"/>
    <property type="evidence" value="ECO:0007669"/>
    <property type="project" value="TreeGrafter"/>
</dbReference>
<gene>
    <name evidence="6" type="ORF">ACOC_LOCUS8231</name>
</gene>
<feature type="transmembrane region" description="Helical" evidence="5">
    <location>
        <begin position="56"/>
        <end position="79"/>
    </location>
</feature>
<protein>
    <submittedName>
        <fullName evidence="8">Transmembrane domain-containing protein</fullName>
    </submittedName>
</protein>
<dbReference type="Proteomes" id="UP000267027">
    <property type="component" value="Unassembled WGS sequence"/>
</dbReference>
<feature type="transmembrane region" description="Helical" evidence="5">
    <location>
        <begin position="33"/>
        <end position="50"/>
    </location>
</feature>
<dbReference type="InterPro" id="IPR051115">
    <property type="entry name" value="LAPTM_transporter"/>
</dbReference>
<dbReference type="STRING" id="334426.A0A0R3PRR8"/>
<dbReference type="WBParaSite" id="ACOC_0000823001-mRNA-1">
    <property type="protein sequence ID" value="ACOC_0000823001-mRNA-1"/>
    <property type="gene ID" value="ACOC_0000823001"/>
</dbReference>
<evidence type="ECO:0000313" key="6">
    <source>
        <dbReference type="EMBL" id="VDM59816.1"/>
    </source>
</evidence>
<sequence length="207" mass="23034">MSATVISHPPFDQNDRKYTCLCYQLHIRTGSRVVAVLLNVFTAVNILFSFTRTSTVAMYTLMTSAFAVVVFGSLLYGVYKEKRLYLIPYLIFQIISIGITTVVLVAFIIAIALNSKVVFDLAGDLGNIDIHLPQKQLDAALATFTVLFILALCISGLLQAYFFEVIYSFYGFLRDRECSFNFNFEATPTTQIPDTAFGLGCAVPPPY</sequence>
<evidence type="ECO:0000256" key="3">
    <source>
        <dbReference type="ARBA" id="ARBA00022989"/>
    </source>
</evidence>
<evidence type="ECO:0000256" key="2">
    <source>
        <dbReference type="ARBA" id="ARBA00022692"/>
    </source>
</evidence>
<dbReference type="GO" id="GO:0012505">
    <property type="term" value="C:endomembrane system"/>
    <property type="evidence" value="ECO:0007669"/>
    <property type="project" value="UniProtKB-SubCell"/>
</dbReference>
<evidence type="ECO:0000256" key="5">
    <source>
        <dbReference type="SAM" id="Phobius"/>
    </source>
</evidence>
<dbReference type="AlphaFoldDB" id="A0A0R3PRR8"/>
<reference evidence="6 7" key="2">
    <citation type="submission" date="2018-11" db="EMBL/GenBank/DDBJ databases">
        <authorList>
            <consortium name="Pathogen Informatics"/>
        </authorList>
    </citation>
    <scope>NUCLEOTIDE SEQUENCE [LARGE SCALE GENOMIC DNA]</scope>
    <source>
        <strain evidence="6 7">Costa Rica</strain>
    </source>
</reference>
<dbReference type="PANTHER" id="PTHR12479:SF10">
    <property type="entry name" value="LYSOSOMAL-ASSOCIATED TRANSMEMBRANE PROTEIN"/>
    <property type="match status" value="1"/>
</dbReference>
<keyword evidence="2 5" id="KW-0812">Transmembrane</keyword>
<keyword evidence="4 5" id="KW-0472">Membrane</keyword>
<dbReference type="OMA" id="VFVYTCM"/>
<organism evidence="8">
    <name type="scientific">Angiostrongylus costaricensis</name>
    <name type="common">Nematode worm</name>
    <dbReference type="NCBI Taxonomy" id="334426"/>
    <lineage>
        <taxon>Eukaryota</taxon>
        <taxon>Metazoa</taxon>
        <taxon>Ecdysozoa</taxon>
        <taxon>Nematoda</taxon>
        <taxon>Chromadorea</taxon>
        <taxon>Rhabditida</taxon>
        <taxon>Rhabditina</taxon>
        <taxon>Rhabditomorpha</taxon>
        <taxon>Strongyloidea</taxon>
        <taxon>Metastrongylidae</taxon>
        <taxon>Angiostrongylus</taxon>
    </lineage>
</organism>
<evidence type="ECO:0000313" key="7">
    <source>
        <dbReference type="Proteomes" id="UP000267027"/>
    </source>
</evidence>
<dbReference type="OrthoDB" id="5792724at2759"/>
<feature type="transmembrane region" description="Helical" evidence="5">
    <location>
        <begin position="86"/>
        <end position="113"/>
    </location>
</feature>
<evidence type="ECO:0000256" key="4">
    <source>
        <dbReference type="ARBA" id="ARBA00023136"/>
    </source>
</evidence>
<keyword evidence="7" id="KW-1185">Reference proteome</keyword>
<feature type="transmembrane region" description="Helical" evidence="5">
    <location>
        <begin position="139"/>
        <end position="163"/>
    </location>
</feature>
<proteinExistence type="predicted"/>